<feature type="transmembrane region" description="Helical" evidence="4">
    <location>
        <begin position="44"/>
        <end position="64"/>
    </location>
</feature>
<dbReference type="AlphaFoldDB" id="A0A653BYA7"/>
<keyword evidence="4" id="KW-0812">Transmembrane</keyword>
<dbReference type="OrthoDB" id="6762165at2759"/>
<dbReference type="EMBL" id="CAACVG010006393">
    <property type="protein sequence ID" value="VEN40251.1"/>
    <property type="molecule type" value="Genomic_DNA"/>
</dbReference>
<evidence type="ECO:0000256" key="4">
    <source>
        <dbReference type="SAM" id="Phobius"/>
    </source>
</evidence>
<name>A0A653BYA7_CALMS</name>
<dbReference type="InterPro" id="IPR000618">
    <property type="entry name" value="Insect_cuticle"/>
</dbReference>
<dbReference type="PRINTS" id="PR00947">
    <property type="entry name" value="CUTICLE"/>
</dbReference>
<feature type="region of interest" description="Disordered" evidence="3">
    <location>
        <begin position="199"/>
        <end position="226"/>
    </location>
</feature>
<dbReference type="GO" id="GO:0042302">
    <property type="term" value="F:structural constituent of cuticle"/>
    <property type="evidence" value="ECO:0007669"/>
    <property type="project" value="UniProtKB-UniRule"/>
</dbReference>
<organism evidence="5 6">
    <name type="scientific">Callosobruchus maculatus</name>
    <name type="common">Southern cowpea weevil</name>
    <name type="synonym">Pulse bruchid</name>
    <dbReference type="NCBI Taxonomy" id="64391"/>
    <lineage>
        <taxon>Eukaryota</taxon>
        <taxon>Metazoa</taxon>
        <taxon>Ecdysozoa</taxon>
        <taxon>Arthropoda</taxon>
        <taxon>Hexapoda</taxon>
        <taxon>Insecta</taxon>
        <taxon>Pterygota</taxon>
        <taxon>Neoptera</taxon>
        <taxon>Endopterygota</taxon>
        <taxon>Coleoptera</taxon>
        <taxon>Polyphaga</taxon>
        <taxon>Cucujiformia</taxon>
        <taxon>Chrysomeloidea</taxon>
        <taxon>Chrysomelidae</taxon>
        <taxon>Bruchinae</taxon>
        <taxon>Bruchini</taxon>
        <taxon>Callosobruchus</taxon>
    </lineage>
</organism>
<dbReference type="PANTHER" id="PTHR12236">
    <property type="entry name" value="STRUCTURAL CONTITUENT OF CUTICLE"/>
    <property type="match status" value="1"/>
</dbReference>
<dbReference type="PROSITE" id="PS51155">
    <property type="entry name" value="CHIT_BIND_RR_2"/>
    <property type="match status" value="1"/>
</dbReference>
<dbReference type="GO" id="GO:0031012">
    <property type="term" value="C:extracellular matrix"/>
    <property type="evidence" value="ECO:0007669"/>
    <property type="project" value="TreeGrafter"/>
</dbReference>
<keyword evidence="4" id="KW-0472">Membrane</keyword>
<feature type="compositionally biased region" description="Basic and acidic residues" evidence="3">
    <location>
        <begin position="202"/>
        <end position="217"/>
    </location>
</feature>
<dbReference type="PANTHER" id="PTHR12236:SF75">
    <property type="entry name" value="CUTICULAR PROTEIN 62BB, ISOFORM A"/>
    <property type="match status" value="1"/>
</dbReference>
<evidence type="ECO:0000313" key="5">
    <source>
        <dbReference type="EMBL" id="VEN40251.1"/>
    </source>
</evidence>
<keyword evidence="6" id="KW-1185">Reference proteome</keyword>
<keyword evidence="4" id="KW-1133">Transmembrane helix</keyword>
<dbReference type="InterPro" id="IPR031311">
    <property type="entry name" value="CHIT_BIND_RR_consensus"/>
</dbReference>
<dbReference type="GO" id="GO:0005615">
    <property type="term" value="C:extracellular space"/>
    <property type="evidence" value="ECO:0007669"/>
    <property type="project" value="TreeGrafter"/>
</dbReference>
<keyword evidence="1 2" id="KW-0193">Cuticle</keyword>
<dbReference type="Pfam" id="PF00379">
    <property type="entry name" value="Chitin_bind_4"/>
    <property type="match status" value="1"/>
</dbReference>
<evidence type="ECO:0000256" key="3">
    <source>
        <dbReference type="SAM" id="MobiDB-lite"/>
    </source>
</evidence>
<sequence length="293" mass="31737">MCLPQCPYYQNFLVYSPWYKLYVCALFLLHCNLVWIQFEMVFKFVTFIALLAAANAGHLGYATIGGGHDAISTYSTHQHHDSPAHAHAYTAPLLAHSAPIAHYAHEAPAHIYAHEAPAHTYAHAAPLAYAQHAHAYDVHAIAPVHSHAAVHAYDHVAPVHAYTAPIAVAHAAPAHLEHHLEGHEEPSAPAHYDFGYAVSDPHTGDAKSQHESRRGDVVHGSYSLVDSDGSKRTVEYTADDHNGFNAVVHKEPAVHPAPVTVAKVVAAPIVDHHGYAAHGYAAHAPIIAAPHHW</sequence>
<evidence type="ECO:0000256" key="2">
    <source>
        <dbReference type="PROSITE-ProRule" id="PRU00497"/>
    </source>
</evidence>
<dbReference type="Proteomes" id="UP000410492">
    <property type="component" value="Unassembled WGS sequence"/>
</dbReference>
<accession>A0A653BYA7</accession>
<evidence type="ECO:0008006" key="7">
    <source>
        <dbReference type="Google" id="ProtNLM"/>
    </source>
</evidence>
<protein>
    <recommendedName>
        <fullName evidence="7">Cuticle protein</fullName>
    </recommendedName>
</protein>
<dbReference type="PROSITE" id="PS00233">
    <property type="entry name" value="CHIT_BIND_RR_1"/>
    <property type="match status" value="1"/>
</dbReference>
<dbReference type="InterPro" id="IPR051217">
    <property type="entry name" value="Insect_Cuticle_Struc_Prot"/>
</dbReference>
<evidence type="ECO:0000313" key="6">
    <source>
        <dbReference type="Proteomes" id="UP000410492"/>
    </source>
</evidence>
<gene>
    <name evidence="5" type="ORF">CALMAC_LOCUS4472</name>
</gene>
<feature type="transmembrane region" description="Helical" evidence="4">
    <location>
        <begin position="21"/>
        <end position="38"/>
    </location>
</feature>
<evidence type="ECO:0000256" key="1">
    <source>
        <dbReference type="ARBA" id="ARBA00022460"/>
    </source>
</evidence>
<proteinExistence type="predicted"/>
<reference evidence="5 6" key="1">
    <citation type="submission" date="2019-01" db="EMBL/GenBank/DDBJ databases">
        <authorList>
            <person name="Sayadi A."/>
        </authorList>
    </citation>
    <scope>NUCLEOTIDE SEQUENCE [LARGE SCALE GENOMIC DNA]</scope>
</reference>